<dbReference type="PANTHER" id="PTHR43476">
    <property type="entry name" value="3-(3-HYDROXY-PHENYL)PROPIONATE/3-HYDROXYCINNAMIC ACID HYDROXYLASE"/>
    <property type="match status" value="1"/>
</dbReference>
<dbReference type="InterPro" id="IPR050631">
    <property type="entry name" value="PheA/TfdB_FAD_monoxygenase"/>
</dbReference>
<dbReference type="AlphaFoldDB" id="A0A6P2C8F1"/>
<sequence length="572" mass="60949">MNDQRPAAREPVIVVGAGPVGCTAALLLADSGIPVTLLERHAQPHPLPRAVHLDDEVARILGRIGVSEGFLARSRPGSGLRLLDARHRVMAEFSRDHEAGVHGFPQANMFHQPDLEELLLARVEAHPLIDFRRGAEVCGLEGTAGPLTAAPVRVHTLVAEQPQTFTGTAVLGCDGANSTIRELMGIPMEDLGFTERWLVVDIRVEGGLDTWDGVEQVCDPARPATFMQVTGDRYRWEFQLRRGETEACFTPPQALGELLRPWTRRDDLTSLEVTRSISYTFRARLAARLQDGRVFLLGDAAHLTPPFIGQGLAAGLRDADNLAWKLTCVLTGRAEAGLLASYDAERRPHARAMVKKAVRVGWAMTGGQDRAAAVRRIALAAAVRSKHVRQAMASTATPRLKAGAMHPAPRLLPSGIPAGLRPGGLIPNPLLSVGDGPPVRLDAVLAGRTAVLTARSPDPALTGFCHRHGLVLVRISSAPGTRSQGRPGAHEDGGWIDVRLASDGQHSGLQALTASPGLAVIVRPDRVIAAAGTRYRPPRLPWHVPAAAAHEHAAATHPAANTGPAGPLPTAS</sequence>
<dbReference type="Gene3D" id="3.30.70.2450">
    <property type="match status" value="1"/>
</dbReference>
<dbReference type="InterPro" id="IPR002938">
    <property type="entry name" value="FAD-bd"/>
</dbReference>
<feature type="region of interest" description="Disordered" evidence="2">
    <location>
        <begin position="549"/>
        <end position="572"/>
    </location>
</feature>
<comment type="caution">
    <text evidence="4">The sequence shown here is derived from an EMBL/GenBank/DDBJ whole genome shotgun (WGS) entry which is preliminary data.</text>
</comment>
<dbReference type="InterPro" id="IPR036188">
    <property type="entry name" value="FAD/NAD-bd_sf"/>
</dbReference>
<dbReference type="Pfam" id="PF01494">
    <property type="entry name" value="FAD_binding_3"/>
    <property type="match status" value="1"/>
</dbReference>
<keyword evidence="1" id="KW-0560">Oxidoreductase</keyword>
<dbReference type="OrthoDB" id="3647401at2"/>
<dbReference type="RefSeq" id="WP_145851359.1">
    <property type="nucleotide sequence ID" value="NZ_RPFW01000001.1"/>
</dbReference>
<proteinExistence type="predicted"/>
<organism evidence="4 5">
    <name type="scientific">Trebonia kvetii</name>
    <dbReference type="NCBI Taxonomy" id="2480626"/>
    <lineage>
        <taxon>Bacteria</taxon>
        <taxon>Bacillati</taxon>
        <taxon>Actinomycetota</taxon>
        <taxon>Actinomycetes</taxon>
        <taxon>Streptosporangiales</taxon>
        <taxon>Treboniaceae</taxon>
        <taxon>Trebonia</taxon>
    </lineage>
</organism>
<dbReference type="GO" id="GO:0008688">
    <property type="term" value="F:3-(3-hydroxyphenyl)propionate hydroxylase activity"/>
    <property type="evidence" value="ECO:0007669"/>
    <property type="project" value="TreeGrafter"/>
</dbReference>
<evidence type="ECO:0000313" key="5">
    <source>
        <dbReference type="Proteomes" id="UP000460272"/>
    </source>
</evidence>
<dbReference type="GO" id="GO:0019622">
    <property type="term" value="P:3-(3-hydroxy)phenylpropionate catabolic process"/>
    <property type="evidence" value="ECO:0007669"/>
    <property type="project" value="TreeGrafter"/>
</dbReference>
<protein>
    <submittedName>
        <fullName evidence="4">Bifunctional 3-(3-hydroxy-phenyl)propionate/3-hydroxycinnamic acid hydroxylase</fullName>
    </submittedName>
</protein>
<accession>A0A6P2C8F1</accession>
<keyword evidence="5" id="KW-1185">Reference proteome</keyword>
<reference evidence="4 5" key="1">
    <citation type="submission" date="2018-11" db="EMBL/GenBank/DDBJ databases">
        <title>Trebonia kvetii gen.nov., sp.nov., a novel acidophilic actinobacterium, and proposal of the new actinobacterial family Treboniaceae fam. nov.</title>
        <authorList>
            <person name="Rapoport D."/>
            <person name="Sagova-Mareckova M."/>
            <person name="Sedlacek I."/>
            <person name="Provaznik J."/>
            <person name="Kralova S."/>
            <person name="Pavlinic D."/>
            <person name="Benes V."/>
            <person name="Kopecky J."/>
        </authorList>
    </citation>
    <scope>NUCLEOTIDE SEQUENCE [LARGE SCALE GENOMIC DNA]</scope>
    <source>
        <strain evidence="4 5">15Tr583</strain>
    </source>
</reference>
<gene>
    <name evidence="4" type="ORF">EAS64_04245</name>
</gene>
<dbReference type="PANTHER" id="PTHR43476:SF3">
    <property type="entry name" value="FAD-BINDING MONOOXYGENASE"/>
    <property type="match status" value="1"/>
</dbReference>
<evidence type="ECO:0000256" key="1">
    <source>
        <dbReference type="ARBA" id="ARBA00023002"/>
    </source>
</evidence>
<dbReference type="GO" id="GO:0071949">
    <property type="term" value="F:FAD binding"/>
    <property type="evidence" value="ECO:0007669"/>
    <property type="project" value="InterPro"/>
</dbReference>
<dbReference type="EMBL" id="RPFW01000001">
    <property type="protein sequence ID" value="TVZ06606.1"/>
    <property type="molecule type" value="Genomic_DNA"/>
</dbReference>
<dbReference type="NCBIfam" id="NF004829">
    <property type="entry name" value="PRK06183.1-3"/>
    <property type="match status" value="1"/>
</dbReference>
<evidence type="ECO:0000256" key="2">
    <source>
        <dbReference type="SAM" id="MobiDB-lite"/>
    </source>
</evidence>
<dbReference type="Proteomes" id="UP000460272">
    <property type="component" value="Unassembled WGS sequence"/>
</dbReference>
<feature type="domain" description="FAD-binding" evidence="3">
    <location>
        <begin position="11"/>
        <end position="356"/>
    </location>
</feature>
<dbReference type="SUPFAM" id="SSF51905">
    <property type="entry name" value="FAD/NAD(P)-binding domain"/>
    <property type="match status" value="1"/>
</dbReference>
<dbReference type="PRINTS" id="PR00420">
    <property type="entry name" value="RNGMNOXGNASE"/>
</dbReference>
<evidence type="ECO:0000313" key="4">
    <source>
        <dbReference type="EMBL" id="TVZ06606.1"/>
    </source>
</evidence>
<dbReference type="Gene3D" id="3.50.50.60">
    <property type="entry name" value="FAD/NAD(P)-binding domain"/>
    <property type="match status" value="1"/>
</dbReference>
<feature type="compositionally biased region" description="Low complexity" evidence="2">
    <location>
        <begin position="555"/>
        <end position="565"/>
    </location>
</feature>
<evidence type="ECO:0000259" key="3">
    <source>
        <dbReference type="Pfam" id="PF01494"/>
    </source>
</evidence>
<name>A0A6P2C8F1_9ACTN</name>